<accession>A0A5J4QUY8</accession>
<proteinExistence type="predicted"/>
<protein>
    <submittedName>
        <fullName evidence="1">Uncharacterized protein</fullName>
    </submittedName>
</protein>
<dbReference type="AlphaFoldDB" id="A0A5J4QUY8"/>
<dbReference type="EMBL" id="SNRY01002307">
    <property type="protein sequence ID" value="KAA6325717.1"/>
    <property type="molecule type" value="Genomic_DNA"/>
</dbReference>
<name>A0A5J4QUY8_9ZZZZ</name>
<organism evidence="1">
    <name type="scientific">termite gut metagenome</name>
    <dbReference type="NCBI Taxonomy" id="433724"/>
    <lineage>
        <taxon>unclassified sequences</taxon>
        <taxon>metagenomes</taxon>
        <taxon>organismal metagenomes</taxon>
    </lineage>
</organism>
<comment type="caution">
    <text evidence="1">The sequence shown here is derived from an EMBL/GenBank/DDBJ whole genome shotgun (WGS) entry which is preliminary data.</text>
</comment>
<evidence type="ECO:0000313" key="1">
    <source>
        <dbReference type="EMBL" id="KAA6325717.1"/>
    </source>
</evidence>
<reference evidence="1" key="1">
    <citation type="submission" date="2019-03" db="EMBL/GenBank/DDBJ databases">
        <title>Single cell metagenomics reveals metabolic interactions within the superorganism composed of flagellate Streblomastix strix and complex community of Bacteroidetes bacteria on its surface.</title>
        <authorList>
            <person name="Treitli S.C."/>
            <person name="Kolisko M."/>
            <person name="Husnik F."/>
            <person name="Keeling P."/>
            <person name="Hampl V."/>
        </authorList>
    </citation>
    <scope>NUCLEOTIDE SEQUENCE</scope>
    <source>
        <strain evidence="1">STM</strain>
    </source>
</reference>
<sequence length="30" mass="3299">MVGDLPTTPPYGHPSFWKEGNPCGIRDKVV</sequence>
<gene>
    <name evidence="1" type="ORF">EZS27_025102</name>
</gene>